<name>A0A0G3BP83_9BURK</name>
<sequence>MVALDVEDGSYSERGIYRDVTSGFPKRAVAQLSADAAAASVPELVAG</sequence>
<protein>
    <submittedName>
        <fullName evidence="1">Uncharacterized protein</fullName>
    </submittedName>
</protein>
<evidence type="ECO:0000313" key="2">
    <source>
        <dbReference type="Proteomes" id="UP000035352"/>
    </source>
</evidence>
<reference evidence="1 2" key="1">
    <citation type="submission" date="2015-05" db="EMBL/GenBank/DDBJ databases">
        <authorList>
            <person name="Tang B."/>
            <person name="Yu Y."/>
        </authorList>
    </citation>
    <scope>NUCLEOTIDE SEQUENCE [LARGE SCALE GENOMIC DNA]</scope>
    <source>
        <strain evidence="1 2">DSM 7029</strain>
    </source>
</reference>
<dbReference type="Proteomes" id="UP000035352">
    <property type="component" value="Chromosome"/>
</dbReference>
<dbReference type="EMBL" id="CP011371">
    <property type="protein sequence ID" value="AKJ29186.1"/>
    <property type="molecule type" value="Genomic_DNA"/>
</dbReference>
<dbReference type="STRING" id="413882.AAW51_2495"/>
<dbReference type="KEGG" id="pbh:AAW51_2495"/>
<gene>
    <name evidence="1" type="ORF">AAW51_2495</name>
</gene>
<keyword evidence="2" id="KW-1185">Reference proteome</keyword>
<proteinExistence type="predicted"/>
<accession>A0A0G3BP83</accession>
<organism evidence="1 2">
    <name type="scientific">Caldimonas brevitalea</name>
    <dbReference type="NCBI Taxonomy" id="413882"/>
    <lineage>
        <taxon>Bacteria</taxon>
        <taxon>Pseudomonadati</taxon>
        <taxon>Pseudomonadota</taxon>
        <taxon>Betaproteobacteria</taxon>
        <taxon>Burkholderiales</taxon>
        <taxon>Sphaerotilaceae</taxon>
        <taxon>Caldimonas</taxon>
    </lineage>
</organism>
<dbReference type="AlphaFoldDB" id="A0A0G3BP83"/>
<evidence type="ECO:0000313" key="1">
    <source>
        <dbReference type="EMBL" id="AKJ29186.1"/>
    </source>
</evidence>